<evidence type="ECO:0000256" key="11">
    <source>
        <dbReference type="ARBA" id="ARBA00023114"/>
    </source>
</evidence>
<dbReference type="PANTHER" id="PTHR35993:SF1">
    <property type="entry name" value="OUTER ENVELOPE PORE PROTEIN 21B, CHLOROPLASTIC"/>
    <property type="match status" value="1"/>
</dbReference>
<gene>
    <name evidence="15" type="primary">LOC120269162</name>
</gene>
<evidence type="ECO:0000256" key="1">
    <source>
        <dbReference type="ARBA" id="ARBA00004396"/>
    </source>
</evidence>
<name>A0AB40BY65_DIOCR</name>
<dbReference type="GeneID" id="120269162"/>
<keyword evidence="9" id="KW-1002">Plastid outer membrane</keyword>
<organism evidence="14 15">
    <name type="scientific">Dioscorea cayennensis subsp. rotundata</name>
    <name type="common">White Guinea yam</name>
    <name type="synonym">Dioscorea rotundata</name>
    <dbReference type="NCBI Taxonomy" id="55577"/>
    <lineage>
        <taxon>Eukaryota</taxon>
        <taxon>Viridiplantae</taxon>
        <taxon>Streptophyta</taxon>
        <taxon>Embryophyta</taxon>
        <taxon>Tracheophyta</taxon>
        <taxon>Spermatophyta</taxon>
        <taxon>Magnoliopsida</taxon>
        <taxon>Liliopsida</taxon>
        <taxon>Dioscoreales</taxon>
        <taxon>Dioscoreaceae</taxon>
        <taxon>Dioscorea</taxon>
    </lineage>
</organism>
<dbReference type="GO" id="GO:0034426">
    <property type="term" value="C:etioplast membrane"/>
    <property type="evidence" value="ECO:0007669"/>
    <property type="project" value="UniProtKB-SubCell"/>
</dbReference>
<evidence type="ECO:0000256" key="9">
    <source>
        <dbReference type="ARBA" id="ARBA00022805"/>
    </source>
</evidence>
<evidence type="ECO:0000256" key="3">
    <source>
        <dbReference type="ARBA" id="ARBA00009945"/>
    </source>
</evidence>
<dbReference type="GO" id="GO:0046930">
    <property type="term" value="C:pore complex"/>
    <property type="evidence" value="ECO:0007669"/>
    <property type="project" value="UniProtKB-KW"/>
</dbReference>
<evidence type="ECO:0000256" key="2">
    <source>
        <dbReference type="ARBA" id="ARBA00004441"/>
    </source>
</evidence>
<evidence type="ECO:0000256" key="13">
    <source>
        <dbReference type="ARBA" id="ARBA00024941"/>
    </source>
</evidence>
<dbReference type="GO" id="GO:0015288">
    <property type="term" value="F:porin activity"/>
    <property type="evidence" value="ECO:0007669"/>
    <property type="project" value="UniProtKB-KW"/>
</dbReference>
<keyword evidence="4" id="KW-0813">Transport</keyword>
<evidence type="ECO:0000256" key="5">
    <source>
        <dbReference type="ARBA" id="ARBA00022452"/>
    </source>
</evidence>
<proteinExistence type="inferred from homology"/>
<comment type="subcellular location">
    <subcellularLocation>
        <location evidence="1">Plastid</location>
        <location evidence="1">Chloroplast outer membrane</location>
        <topology evidence="1">Multi-pass membrane protein</topology>
    </subcellularLocation>
    <subcellularLocation>
        <location evidence="2">Plastid</location>
        <location evidence="2">Etioplast membrane</location>
        <topology evidence="2">Multi-pass membrane protein</topology>
    </subcellularLocation>
</comment>
<dbReference type="RefSeq" id="XP_039132416.1">
    <property type="nucleotide sequence ID" value="XM_039276482.1"/>
</dbReference>
<comment type="similarity">
    <text evidence="3">Belongs to the plastid outer envelope porin OEP21 (TC 1.B.29) family.</text>
</comment>
<keyword evidence="10" id="KW-0406">Ion transport</keyword>
<evidence type="ECO:0000256" key="12">
    <source>
        <dbReference type="ARBA" id="ARBA00023136"/>
    </source>
</evidence>
<evidence type="ECO:0000256" key="4">
    <source>
        <dbReference type="ARBA" id="ARBA00022448"/>
    </source>
</evidence>
<reference evidence="15" key="1">
    <citation type="submission" date="2025-08" db="UniProtKB">
        <authorList>
            <consortium name="RefSeq"/>
        </authorList>
    </citation>
    <scope>IDENTIFICATION</scope>
</reference>
<evidence type="ECO:0000256" key="8">
    <source>
        <dbReference type="ARBA" id="ARBA00022692"/>
    </source>
</evidence>
<dbReference type="Proteomes" id="UP001515500">
    <property type="component" value="Chromosome 9"/>
</dbReference>
<dbReference type="InterPro" id="IPR034575">
    <property type="entry name" value="OEP21"/>
</dbReference>
<comment type="function">
    <text evidence="13">Voltage-dependent rectifying anion channel that facilitates the translocation between chloroplast and cytoplasm of phosphorylated carbohydrates such as triosephosphate, 3-phosphoglycerate and inorganic phosphate (Pi) depending of ATP to triosephosphate ratio in the plastidial intermembrane space; in high triosephosphate/ATP conditions (e.g. photosynthesis), export of triosphosphate from chloroplast (outward rectifying channels), but in high ATP/triosephosphate conditions (e.g. dark phase), import of phosphosolutes (inward rectifying channels).</text>
</comment>
<accession>A0AB40BY65</accession>
<dbReference type="PANTHER" id="PTHR35993">
    <property type="entry name" value="OUTER ENVELOPE PORE PROTEIN 21B, CHLOROPLASTIC"/>
    <property type="match status" value="1"/>
</dbReference>
<evidence type="ECO:0000313" key="14">
    <source>
        <dbReference type="Proteomes" id="UP001515500"/>
    </source>
</evidence>
<keyword evidence="5" id="KW-1134">Transmembrane beta strand</keyword>
<protein>
    <submittedName>
        <fullName evidence="15">Outer envelope pore protein 21B, chloroplastic</fullName>
    </submittedName>
</protein>
<evidence type="ECO:0000256" key="6">
    <source>
        <dbReference type="ARBA" id="ARBA00022528"/>
    </source>
</evidence>
<evidence type="ECO:0000256" key="7">
    <source>
        <dbReference type="ARBA" id="ARBA00022640"/>
    </source>
</evidence>
<dbReference type="AlphaFoldDB" id="A0AB40BY65"/>
<sequence>METSLRFSSESKSLRIHARQKFHLEPDTLSNTLLQVHGEIDTKNGNPSYFALLIRQFLPQLSTRIGVGLQSDKHRKLQYTVRGKKAFELPSSGYFGLNIKGRCDLDKEFNKRKDSGGIELVWSKLNFQRDQDVRLKVGYELFEKVPYLQLKENNWTLNADMKGRWNVRYDL</sequence>
<keyword evidence="7" id="KW-0934">Plastid</keyword>
<dbReference type="GO" id="GO:0009707">
    <property type="term" value="C:chloroplast outer membrane"/>
    <property type="evidence" value="ECO:0007669"/>
    <property type="project" value="UniProtKB-SubCell"/>
</dbReference>
<keyword evidence="11" id="KW-0626">Porin</keyword>
<evidence type="ECO:0000256" key="10">
    <source>
        <dbReference type="ARBA" id="ARBA00023065"/>
    </source>
</evidence>
<dbReference type="GO" id="GO:0008308">
    <property type="term" value="F:voltage-gated monoatomic anion channel activity"/>
    <property type="evidence" value="ECO:0007669"/>
    <property type="project" value="InterPro"/>
</dbReference>
<evidence type="ECO:0000313" key="15">
    <source>
        <dbReference type="RefSeq" id="XP_039132416.1"/>
    </source>
</evidence>
<keyword evidence="14" id="KW-1185">Reference proteome</keyword>
<keyword evidence="6" id="KW-0150">Chloroplast</keyword>
<keyword evidence="8" id="KW-0812">Transmembrane</keyword>
<keyword evidence="12" id="KW-0472">Membrane</keyword>
<dbReference type="GO" id="GO:0044070">
    <property type="term" value="P:regulation of monoatomic anion transport"/>
    <property type="evidence" value="ECO:0007669"/>
    <property type="project" value="InterPro"/>
</dbReference>